<dbReference type="EMBL" id="PVBR01000001">
    <property type="protein sequence ID" value="PRD45828.1"/>
    <property type="molecule type" value="Genomic_DNA"/>
</dbReference>
<sequence length="527" mass="58657">MVEAEALKIVQKAFIGFSKRAEKVSSDILYSTYVDTEPLSEILMTSNNQIIYGRRGTGKTHALIYLSEEVKKKGDFPIYIDLRSIGSDGAIYNDLSRTESERSVRLILDVLRAIGSELWAIAINFLDKGGNSEQISSRLDDLDAAFSEVKILGEITTKQAAVENSHSSAGASIDASLSQNGPKFGANVSGKRKSSSSAEVEKTAVGREVYSVHFGRIQNSLRGLIDVLGKPRIWILIDEWSEIPISLQPYLADLLRRTILPINHFIIKIGAIEHRSNFHISRPNGEYIGLELGADISADLNLDDFLVFDNDQARSVSFYKNLLFRHLEASEGGHGLRDADQLIQFVFTQVTAFEELVRASEGVPRDALNLASKIAAKAFGRTASVADIRVAARDWYQNDKASAVKANVELAYVLDHIINRVIGERRARAFLVPANIRNEFVDRLFDSRIIHLLKKNISSHDTPGIRYDVFKIDYGCYVELINTQKATLGLFEADDGTFVEVPADDYRSIRRAILDLDDLAKFELVEG</sequence>
<reference evidence="1 2" key="1">
    <citation type="submission" date="2018-02" db="EMBL/GenBank/DDBJ databases">
        <title>The draft genome of Phyllobacterium sp. 1N-3.</title>
        <authorList>
            <person name="Liu L."/>
            <person name="Li L."/>
            <person name="Zhang X."/>
            <person name="Wang T."/>
            <person name="Liang L."/>
        </authorList>
    </citation>
    <scope>NUCLEOTIDE SEQUENCE [LARGE SCALE GENOMIC DNA]</scope>
    <source>
        <strain evidence="1 2">1N-3</strain>
    </source>
</reference>
<organism evidence="1 2">
    <name type="scientific">Phyllobacterium phragmitis</name>
    <dbReference type="NCBI Taxonomy" id="2670329"/>
    <lineage>
        <taxon>Bacteria</taxon>
        <taxon>Pseudomonadati</taxon>
        <taxon>Pseudomonadota</taxon>
        <taxon>Alphaproteobacteria</taxon>
        <taxon>Hyphomicrobiales</taxon>
        <taxon>Phyllobacteriaceae</taxon>
        <taxon>Phyllobacterium</taxon>
    </lineage>
</organism>
<dbReference type="SUPFAM" id="SSF52540">
    <property type="entry name" value="P-loop containing nucleoside triphosphate hydrolases"/>
    <property type="match status" value="1"/>
</dbReference>
<dbReference type="Proteomes" id="UP000239434">
    <property type="component" value="Unassembled WGS sequence"/>
</dbReference>
<evidence type="ECO:0000313" key="1">
    <source>
        <dbReference type="EMBL" id="PRD45828.1"/>
    </source>
</evidence>
<dbReference type="Gene3D" id="3.40.50.300">
    <property type="entry name" value="P-loop containing nucleotide triphosphate hydrolases"/>
    <property type="match status" value="1"/>
</dbReference>
<evidence type="ECO:0000313" key="2">
    <source>
        <dbReference type="Proteomes" id="UP000239434"/>
    </source>
</evidence>
<comment type="caution">
    <text evidence="1">The sequence shown here is derived from an EMBL/GenBank/DDBJ whole genome shotgun (WGS) entry which is preliminary data.</text>
</comment>
<dbReference type="InterPro" id="IPR056955">
    <property type="entry name" value="ORC-CDC6-like"/>
</dbReference>
<gene>
    <name evidence="1" type="ORF">C5748_01420</name>
</gene>
<dbReference type="InterPro" id="IPR027417">
    <property type="entry name" value="P-loop_NTPase"/>
</dbReference>
<accession>A0A2S9IZA0</accession>
<keyword evidence="2" id="KW-1185">Reference proteome</keyword>
<proteinExistence type="predicted"/>
<dbReference type="Pfam" id="PF24389">
    <property type="entry name" value="ORC-CDC6-like"/>
    <property type="match status" value="1"/>
</dbReference>
<dbReference type="AlphaFoldDB" id="A0A2S9IZA0"/>
<name>A0A2S9IZA0_9HYPH</name>
<protein>
    <submittedName>
        <fullName evidence="1">Uncharacterized protein</fullName>
    </submittedName>
</protein>